<dbReference type="CDD" id="cd01647">
    <property type="entry name" value="RT_LTR"/>
    <property type="match status" value="1"/>
</dbReference>
<evidence type="ECO:0000256" key="1">
    <source>
        <dbReference type="ARBA" id="ARBA00022670"/>
    </source>
</evidence>
<dbReference type="GO" id="GO:0006508">
    <property type="term" value="P:proteolysis"/>
    <property type="evidence" value="ECO:0007669"/>
    <property type="project" value="UniProtKB-KW"/>
</dbReference>
<dbReference type="FunFam" id="3.10.10.10:FF:000007">
    <property type="entry name" value="Retrovirus-related Pol polyprotein from transposon 17.6-like Protein"/>
    <property type="match status" value="1"/>
</dbReference>
<evidence type="ECO:0000256" key="7">
    <source>
        <dbReference type="ARBA" id="ARBA00022918"/>
    </source>
</evidence>
<keyword evidence="7" id="KW-0695">RNA-directed DNA polymerase</keyword>
<keyword evidence="5" id="KW-0255">Endonuclease</keyword>
<keyword evidence="3" id="KW-0548">Nucleotidyltransferase</keyword>
<evidence type="ECO:0000313" key="9">
    <source>
        <dbReference type="EMBL" id="MBY25708.1"/>
    </source>
</evidence>
<proteinExistence type="predicted"/>
<evidence type="ECO:0000259" key="8">
    <source>
        <dbReference type="PROSITE" id="PS50878"/>
    </source>
</evidence>
<evidence type="ECO:0000256" key="4">
    <source>
        <dbReference type="ARBA" id="ARBA00022722"/>
    </source>
</evidence>
<organism evidence="9">
    <name type="scientific">Schizaphis graminum</name>
    <name type="common">Green bug aphid</name>
    <dbReference type="NCBI Taxonomy" id="13262"/>
    <lineage>
        <taxon>Eukaryota</taxon>
        <taxon>Metazoa</taxon>
        <taxon>Ecdysozoa</taxon>
        <taxon>Arthropoda</taxon>
        <taxon>Hexapoda</taxon>
        <taxon>Insecta</taxon>
        <taxon>Pterygota</taxon>
        <taxon>Neoptera</taxon>
        <taxon>Paraneoptera</taxon>
        <taxon>Hemiptera</taxon>
        <taxon>Sternorrhyncha</taxon>
        <taxon>Aphidomorpha</taxon>
        <taxon>Aphidoidea</taxon>
        <taxon>Aphididae</taxon>
        <taxon>Aphidini</taxon>
        <taxon>Schizaphis</taxon>
    </lineage>
</organism>
<sequence>MAIARREFEFMRQKGICRPSSSPWASPLLLVAKKDGTFRPCGDYRRLYAVTIADRYPLPHLHDFTANLAGKKWFTKLDLVRAYHQVPIAPQDVHKTAVTTPFGLFEFPVMCFGLRNAAQTFQRVINDILRGLDFAFAYIDDVLIASRDEMEHEKHVRTVFDRFQKFGIAINPAKCVFAAESMAFLGHVVDKDSCRPSAERVAVIREWTRPETKKQLQCFLGSLNFYHRFII</sequence>
<dbReference type="AlphaFoldDB" id="A0A2S2P938"/>
<keyword evidence="6" id="KW-0378">Hydrolase</keyword>
<dbReference type="Gene3D" id="3.30.70.270">
    <property type="match status" value="2"/>
</dbReference>
<dbReference type="InterPro" id="IPR000477">
    <property type="entry name" value="RT_dom"/>
</dbReference>
<dbReference type="InterPro" id="IPR043128">
    <property type="entry name" value="Rev_trsase/Diguanyl_cyclase"/>
</dbReference>
<keyword evidence="4" id="KW-0540">Nuclease</keyword>
<dbReference type="PROSITE" id="PS50878">
    <property type="entry name" value="RT_POL"/>
    <property type="match status" value="1"/>
</dbReference>
<dbReference type="EMBL" id="GGMR01013089">
    <property type="protein sequence ID" value="MBY25708.1"/>
    <property type="molecule type" value="Transcribed_RNA"/>
</dbReference>
<evidence type="ECO:0000256" key="2">
    <source>
        <dbReference type="ARBA" id="ARBA00022679"/>
    </source>
</evidence>
<dbReference type="PANTHER" id="PTHR37984">
    <property type="entry name" value="PROTEIN CBG26694"/>
    <property type="match status" value="1"/>
</dbReference>
<gene>
    <name evidence="9" type="primary">TY3B-I_19</name>
    <name evidence="9" type="ORF">g.29028</name>
</gene>
<dbReference type="GO" id="GO:0004519">
    <property type="term" value="F:endonuclease activity"/>
    <property type="evidence" value="ECO:0007669"/>
    <property type="project" value="UniProtKB-KW"/>
</dbReference>
<dbReference type="InterPro" id="IPR043502">
    <property type="entry name" value="DNA/RNA_pol_sf"/>
</dbReference>
<dbReference type="Pfam" id="PF00078">
    <property type="entry name" value="RVT_1"/>
    <property type="match status" value="1"/>
</dbReference>
<feature type="domain" description="Reverse transcriptase" evidence="8">
    <location>
        <begin position="12"/>
        <end position="189"/>
    </location>
</feature>
<dbReference type="SUPFAM" id="SSF56672">
    <property type="entry name" value="DNA/RNA polymerases"/>
    <property type="match status" value="1"/>
</dbReference>
<keyword evidence="1" id="KW-0645">Protease</keyword>
<reference evidence="9" key="1">
    <citation type="submission" date="2018-04" db="EMBL/GenBank/DDBJ databases">
        <title>Transcriptome of Schizaphis graminum biotype I.</title>
        <authorList>
            <person name="Scully E.D."/>
            <person name="Geib S.M."/>
            <person name="Palmer N.A."/>
            <person name="Koch K."/>
            <person name="Bradshaw J."/>
            <person name="Heng-Moss T."/>
            <person name="Sarath G."/>
        </authorList>
    </citation>
    <scope>NUCLEOTIDE SEQUENCE</scope>
</reference>
<name>A0A2S2P938_SCHGA</name>
<keyword evidence="2" id="KW-0808">Transferase</keyword>
<accession>A0A2S2P938</accession>
<dbReference type="Gene3D" id="3.10.10.10">
    <property type="entry name" value="HIV Type 1 Reverse Transcriptase, subunit A, domain 1"/>
    <property type="match status" value="1"/>
</dbReference>
<dbReference type="GO" id="GO:0008233">
    <property type="term" value="F:peptidase activity"/>
    <property type="evidence" value="ECO:0007669"/>
    <property type="project" value="UniProtKB-KW"/>
</dbReference>
<evidence type="ECO:0000256" key="5">
    <source>
        <dbReference type="ARBA" id="ARBA00022759"/>
    </source>
</evidence>
<evidence type="ECO:0000256" key="6">
    <source>
        <dbReference type="ARBA" id="ARBA00022801"/>
    </source>
</evidence>
<evidence type="ECO:0000256" key="3">
    <source>
        <dbReference type="ARBA" id="ARBA00022695"/>
    </source>
</evidence>
<dbReference type="GO" id="GO:0003964">
    <property type="term" value="F:RNA-directed DNA polymerase activity"/>
    <property type="evidence" value="ECO:0007669"/>
    <property type="project" value="UniProtKB-KW"/>
</dbReference>
<protein>
    <submittedName>
        <fullName evidence="9">Transposon Ty3-I Gag-Pol polyprotein</fullName>
    </submittedName>
</protein>
<dbReference type="InterPro" id="IPR050951">
    <property type="entry name" value="Retrovirus_Pol_polyprotein"/>
</dbReference>
<dbReference type="PANTHER" id="PTHR37984:SF5">
    <property type="entry name" value="PROTEIN NYNRIN-LIKE"/>
    <property type="match status" value="1"/>
</dbReference>